<sequence length="59" mass="6584">MFHSCYCILVTLPAGRADLKHCRTCGWPTYGYIPTNCLGCVCDADSRPQSCIYSPSIFF</sequence>
<evidence type="ECO:0000313" key="3">
    <source>
        <dbReference type="Proteomes" id="UP000276215"/>
    </source>
</evidence>
<evidence type="ECO:0000313" key="2">
    <source>
        <dbReference type="EMBL" id="RPA88454.1"/>
    </source>
</evidence>
<protein>
    <submittedName>
        <fullName evidence="1">Uncharacterized protein</fullName>
    </submittedName>
</protein>
<evidence type="ECO:0000313" key="1">
    <source>
        <dbReference type="EMBL" id="RPA88430.1"/>
    </source>
</evidence>
<accession>A0A3N4IW14</accession>
<keyword evidence="3" id="KW-1185">Reference proteome</keyword>
<dbReference type="AlphaFoldDB" id="A0A3N4IW14"/>
<gene>
    <name evidence="2" type="ORF">L873DRAFT_1824502</name>
    <name evidence="1" type="ORF">L873DRAFT_1824528</name>
</gene>
<dbReference type="EMBL" id="ML120994">
    <property type="protein sequence ID" value="RPA88454.1"/>
    <property type="molecule type" value="Genomic_DNA"/>
</dbReference>
<dbReference type="EMBL" id="ML121025">
    <property type="protein sequence ID" value="RPA88430.1"/>
    <property type="molecule type" value="Genomic_DNA"/>
</dbReference>
<name>A0A3N4IW14_9PEZI</name>
<reference evidence="1 3" key="1">
    <citation type="journal article" date="2018" name="Nat. Ecol. Evol.">
        <title>Pezizomycetes genomes reveal the molecular basis of ectomycorrhizal truffle lifestyle.</title>
        <authorList>
            <person name="Murat C."/>
            <person name="Payen T."/>
            <person name="Noel B."/>
            <person name="Kuo A."/>
            <person name="Morin E."/>
            <person name="Chen J."/>
            <person name="Kohler A."/>
            <person name="Krizsan K."/>
            <person name="Balestrini R."/>
            <person name="Da Silva C."/>
            <person name="Montanini B."/>
            <person name="Hainaut M."/>
            <person name="Levati E."/>
            <person name="Barry K.W."/>
            <person name="Belfiori B."/>
            <person name="Cichocki N."/>
            <person name="Clum A."/>
            <person name="Dockter R.B."/>
            <person name="Fauchery L."/>
            <person name="Guy J."/>
            <person name="Iotti M."/>
            <person name="Le Tacon F."/>
            <person name="Lindquist E.A."/>
            <person name="Lipzen A."/>
            <person name="Malagnac F."/>
            <person name="Mello A."/>
            <person name="Molinier V."/>
            <person name="Miyauchi S."/>
            <person name="Poulain J."/>
            <person name="Riccioni C."/>
            <person name="Rubini A."/>
            <person name="Sitrit Y."/>
            <person name="Splivallo R."/>
            <person name="Traeger S."/>
            <person name="Wang M."/>
            <person name="Zifcakova L."/>
            <person name="Wipf D."/>
            <person name="Zambonelli A."/>
            <person name="Paolocci F."/>
            <person name="Nowrousian M."/>
            <person name="Ottonello S."/>
            <person name="Baldrian P."/>
            <person name="Spatafora J.W."/>
            <person name="Henrissat B."/>
            <person name="Nagy L.G."/>
            <person name="Aury J.M."/>
            <person name="Wincker P."/>
            <person name="Grigoriev I.V."/>
            <person name="Bonfante P."/>
            <person name="Martin F.M."/>
        </authorList>
    </citation>
    <scope>NUCLEOTIDE SEQUENCE [LARGE SCALE GENOMIC DNA]</scope>
    <source>
        <strain evidence="1 3">120613-1</strain>
    </source>
</reference>
<proteinExistence type="predicted"/>
<feature type="non-terminal residue" evidence="1">
    <location>
        <position position="59"/>
    </location>
</feature>
<dbReference type="Proteomes" id="UP000276215">
    <property type="component" value="Unassembled WGS sequence"/>
</dbReference>
<organism evidence="1 3">
    <name type="scientific">Choiromyces venosus 120613-1</name>
    <dbReference type="NCBI Taxonomy" id="1336337"/>
    <lineage>
        <taxon>Eukaryota</taxon>
        <taxon>Fungi</taxon>
        <taxon>Dikarya</taxon>
        <taxon>Ascomycota</taxon>
        <taxon>Pezizomycotina</taxon>
        <taxon>Pezizomycetes</taxon>
        <taxon>Pezizales</taxon>
        <taxon>Tuberaceae</taxon>
        <taxon>Choiromyces</taxon>
    </lineage>
</organism>